<evidence type="ECO:0000313" key="2">
    <source>
        <dbReference type="Proteomes" id="UP001321473"/>
    </source>
</evidence>
<keyword evidence="2" id="KW-1185">Reference proteome</keyword>
<name>A0AAQ4E3U6_AMBAM</name>
<dbReference type="Proteomes" id="UP001321473">
    <property type="component" value="Unassembled WGS sequence"/>
</dbReference>
<comment type="caution">
    <text evidence="1">The sequence shown here is derived from an EMBL/GenBank/DDBJ whole genome shotgun (WGS) entry which is preliminary data.</text>
</comment>
<reference evidence="1 2" key="1">
    <citation type="journal article" date="2023" name="Arcadia Sci">
        <title>De novo assembly of a long-read Amblyomma americanum tick genome.</title>
        <authorList>
            <person name="Chou S."/>
            <person name="Poskanzer K.E."/>
            <person name="Rollins M."/>
            <person name="Thuy-Boun P.S."/>
        </authorList>
    </citation>
    <scope>NUCLEOTIDE SEQUENCE [LARGE SCALE GENOMIC DNA]</scope>
    <source>
        <strain evidence="1">F_SG_1</strain>
        <tissue evidence="1">Salivary glands</tissue>
    </source>
</reference>
<gene>
    <name evidence="1" type="ORF">V5799_014162</name>
</gene>
<accession>A0AAQ4E3U6</accession>
<dbReference type="AlphaFoldDB" id="A0AAQ4E3U6"/>
<protein>
    <submittedName>
        <fullName evidence="1">Uncharacterized protein</fullName>
    </submittedName>
</protein>
<sequence>MFPWKRARLKTLRCPSARSTDGSKIAFATGPAARSSCVPLVPSCLSSVSYGTYKTTSKSLTKQPRSFSWTVC</sequence>
<proteinExistence type="predicted"/>
<dbReference type="EMBL" id="JARKHS020022691">
    <property type="protein sequence ID" value="KAK8769373.1"/>
    <property type="molecule type" value="Genomic_DNA"/>
</dbReference>
<organism evidence="1 2">
    <name type="scientific">Amblyomma americanum</name>
    <name type="common">Lone star tick</name>
    <dbReference type="NCBI Taxonomy" id="6943"/>
    <lineage>
        <taxon>Eukaryota</taxon>
        <taxon>Metazoa</taxon>
        <taxon>Ecdysozoa</taxon>
        <taxon>Arthropoda</taxon>
        <taxon>Chelicerata</taxon>
        <taxon>Arachnida</taxon>
        <taxon>Acari</taxon>
        <taxon>Parasitiformes</taxon>
        <taxon>Ixodida</taxon>
        <taxon>Ixodoidea</taxon>
        <taxon>Ixodidae</taxon>
        <taxon>Amblyomminae</taxon>
        <taxon>Amblyomma</taxon>
    </lineage>
</organism>
<evidence type="ECO:0000313" key="1">
    <source>
        <dbReference type="EMBL" id="KAK8769373.1"/>
    </source>
</evidence>